<evidence type="ECO:0000313" key="3">
    <source>
        <dbReference type="EMBL" id="SUZ62810.1"/>
    </source>
</evidence>
<protein>
    <recommendedName>
        <fullName evidence="4">DUF3098 domain-containing protein</fullName>
    </recommendedName>
</protein>
<proteinExistence type="predicted"/>
<keyword evidence="2" id="KW-1133">Transmembrane helix</keyword>
<dbReference type="EMBL" id="UINC01000888">
    <property type="protein sequence ID" value="SUZ62810.1"/>
    <property type="molecule type" value="Genomic_DNA"/>
</dbReference>
<reference evidence="3" key="1">
    <citation type="submission" date="2018-05" db="EMBL/GenBank/DDBJ databases">
        <authorList>
            <person name="Lanie J.A."/>
            <person name="Ng W.-L."/>
            <person name="Kazmierczak K.M."/>
            <person name="Andrzejewski T.M."/>
            <person name="Davidsen T.M."/>
            <person name="Wayne K.J."/>
            <person name="Tettelin H."/>
            <person name="Glass J.I."/>
            <person name="Rusch D."/>
            <person name="Podicherti R."/>
            <person name="Tsui H.-C.T."/>
            <person name="Winkler M.E."/>
        </authorList>
    </citation>
    <scope>NUCLEOTIDE SEQUENCE</scope>
</reference>
<feature type="transmembrane region" description="Helical" evidence="2">
    <location>
        <begin position="28"/>
        <end position="47"/>
    </location>
</feature>
<dbReference type="AlphaFoldDB" id="A0A381P7D8"/>
<evidence type="ECO:0000256" key="2">
    <source>
        <dbReference type="SAM" id="Phobius"/>
    </source>
</evidence>
<name>A0A381P7D8_9ZZZZ</name>
<keyword evidence="2" id="KW-0812">Transmembrane</keyword>
<keyword evidence="2" id="KW-0472">Membrane</keyword>
<feature type="region of interest" description="Disordered" evidence="1">
    <location>
        <begin position="1"/>
        <end position="20"/>
    </location>
</feature>
<organism evidence="3">
    <name type="scientific">marine metagenome</name>
    <dbReference type="NCBI Taxonomy" id="408172"/>
    <lineage>
        <taxon>unclassified sequences</taxon>
        <taxon>metagenomes</taxon>
        <taxon>ecological metagenomes</taxon>
    </lineage>
</organism>
<feature type="transmembrane region" description="Helical" evidence="2">
    <location>
        <begin position="53"/>
        <end position="72"/>
    </location>
</feature>
<gene>
    <name evidence="3" type="ORF">METZ01_LOCUS15664</name>
</gene>
<accession>A0A381P7D8</accession>
<sequence length="73" mass="7675">MNEKREISGKQPSGRGASGKTSLQFSRVNLAFAAGAFVTITLGFWLLSTGSITLAPILLVLGYVVLVPLAIII</sequence>
<evidence type="ECO:0000256" key="1">
    <source>
        <dbReference type="SAM" id="MobiDB-lite"/>
    </source>
</evidence>
<evidence type="ECO:0008006" key="4">
    <source>
        <dbReference type="Google" id="ProtNLM"/>
    </source>
</evidence>